<proteinExistence type="predicted"/>
<keyword evidence="2" id="KW-1185">Reference proteome</keyword>
<name>A0ABM0ZCA8_CAMSA</name>
<dbReference type="PANTHER" id="PTHR31293">
    <property type="entry name" value="RNI-LIKE SUPERFAMILY PROTEIN"/>
    <property type="match status" value="1"/>
</dbReference>
<dbReference type="GeneID" id="104789757"/>
<sequence>MDLSSLGTVEIFFCFYRGAIPVFENLSRLSIATEVGSCWKLVPLLLKISPNLETLVIKGPLHNDLNRQGIGPVCECLCGSNFLLSCPVKVLELTKFRGTKGELEQMKHLLEKLPCLELVKVLAWATNEEAKLQLAMDLLTLLRPCKIQLKFFSG</sequence>
<protein>
    <submittedName>
        <fullName evidence="3">F-box/LRR-repeat protein At5g15620</fullName>
    </submittedName>
</protein>
<evidence type="ECO:0000259" key="1">
    <source>
        <dbReference type="SMART" id="SM00579"/>
    </source>
</evidence>
<evidence type="ECO:0000313" key="2">
    <source>
        <dbReference type="Proteomes" id="UP000694864"/>
    </source>
</evidence>
<feature type="domain" description="FBD" evidence="1">
    <location>
        <begin position="81"/>
        <end position="150"/>
    </location>
</feature>
<dbReference type="RefSeq" id="XP_010513706.1">
    <property type="nucleotide sequence ID" value="XM_010515404.1"/>
</dbReference>
<dbReference type="PANTHER" id="PTHR31293:SF12">
    <property type="entry name" value="RNI-LIKE SUPERFAMILY PROTEIN"/>
    <property type="match status" value="1"/>
</dbReference>
<reference evidence="3" key="2">
    <citation type="submission" date="2025-08" db="UniProtKB">
        <authorList>
            <consortium name="RefSeq"/>
        </authorList>
    </citation>
    <scope>IDENTIFICATION</scope>
    <source>
        <tissue evidence="3">Leaf</tissue>
    </source>
</reference>
<organism evidence="2 3">
    <name type="scientific">Camelina sativa</name>
    <name type="common">False flax</name>
    <name type="synonym">Myagrum sativum</name>
    <dbReference type="NCBI Taxonomy" id="90675"/>
    <lineage>
        <taxon>Eukaryota</taxon>
        <taxon>Viridiplantae</taxon>
        <taxon>Streptophyta</taxon>
        <taxon>Embryophyta</taxon>
        <taxon>Tracheophyta</taxon>
        <taxon>Spermatophyta</taxon>
        <taxon>Magnoliopsida</taxon>
        <taxon>eudicotyledons</taxon>
        <taxon>Gunneridae</taxon>
        <taxon>Pentapetalae</taxon>
        <taxon>rosids</taxon>
        <taxon>malvids</taxon>
        <taxon>Brassicales</taxon>
        <taxon>Brassicaceae</taxon>
        <taxon>Camelineae</taxon>
        <taxon>Camelina</taxon>
    </lineage>
</organism>
<dbReference type="SMART" id="SM00579">
    <property type="entry name" value="FBD"/>
    <property type="match status" value="1"/>
</dbReference>
<dbReference type="Proteomes" id="UP000694864">
    <property type="component" value="Chromosome 5"/>
</dbReference>
<accession>A0ABM0ZCA8</accession>
<dbReference type="InterPro" id="IPR006566">
    <property type="entry name" value="FBD"/>
</dbReference>
<reference evidence="2" key="1">
    <citation type="journal article" date="2014" name="Nat. Commun.">
        <title>The emerging biofuel crop Camelina sativa retains a highly undifferentiated hexaploid genome structure.</title>
        <authorList>
            <person name="Kagale S."/>
            <person name="Koh C."/>
            <person name="Nixon J."/>
            <person name="Bollina V."/>
            <person name="Clarke W.E."/>
            <person name="Tuteja R."/>
            <person name="Spillane C."/>
            <person name="Robinson S.J."/>
            <person name="Links M.G."/>
            <person name="Clarke C."/>
            <person name="Higgins E.E."/>
            <person name="Huebert T."/>
            <person name="Sharpe A.G."/>
            <person name="Parkin I.A."/>
        </authorList>
    </citation>
    <scope>NUCLEOTIDE SEQUENCE [LARGE SCALE GENOMIC DNA]</scope>
    <source>
        <strain evidence="2">cv. DH55</strain>
    </source>
</reference>
<evidence type="ECO:0000313" key="3">
    <source>
        <dbReference type="RefSeq" id="XP_010513706.1"/>
    </source>
</evidence>
<gene>
    <name evidence="3" type="primary">LOC104789757</name>
</gene>
<dbReference type="InterPro" id="IPR055294">
    <property type="entry name" value="FBL60-like"/>
</dbReference>